<proteinExistence type="predicted"/>
<name>A0ABP7X7Y7_9FLAO</name>
<gene>
    <name evidence="1" type="ORF">GCM10022393_00800</name>
</gene>
<keyword evidence="2" id="KW-1185">Reference proteome</keyword>
<evidence type="ECO:0008006" key="3">
    <source>
        <dbReference type="Google" id="ProtNLM"/>
    </source>
</evidence>
<dbReference type="Proteomes" id="UP001500459">
    <property type="component" value="Unassembled WGS sequence"/>
</dbReference>
<dbReference type="InterPro" id="IPR058148">
    <property type="entry name" value="M949_RS01915-like_dom"/>
</dbReference>
<dbReference type="EMBL" id="BAABCW010000001">
    <property type="protein sequence ID" value="GAA4106411.1"/>
    <property type="molecule type" value="Genomic_DNA"/>
</dbReference>
<protein>
    <recommendedName>
        <fullName evidence="3">Lipoprotein</fullName>
    </recommendedName>
</protein>
<dbReference type="PROSITE" id="PS51257">
    <property type="entry name" value="PROKAR_LIPOPROTEIN"/>
    <property type="match status" value="1"/>
</dbReference>
<comment type="caution">
    <text evidence="1">The sequence shown here is derived from an EMBL/GenBank/DDBJ whole genome shotgun (WGS) entry which is preliminary data.</text>
</comment>
<evidence type="ECO:0000313" key="2">
    <source>
        <dbReference type="Proteomes" id="UP001500459"/>
    </source>
</evidence>
<dbReference type="RefSeq" id="WP_344923743.1">
    <property type="nucleotide sequence ID" value="NZ_BAABCW010000001.1"/>
</dbReference>
<reference evidence="2" key="1">
    <citation type="journal article" date="2019" name="Int. J. Syst. Evol. Microbiol.">
        <title>The Global Catalogue of Microorganisms (GCM) 10K type strain sequencing project: providing services to taxonomists for standard genome sequencing and annotation.</title>
        <authorList>
            <consortium name="The Broad Institute Genomics Platform"/>
            <consortium name="The Broad Institute Genome Sequencing Center for Infectious Disease"/>
            <person name="Wu L."/>
            <person name="Ma J."/>
        </authorList>
    </citation>
    <scope>NUCLEOTIDE SEQUENCE [LARGE SCALE GENOMIC DNA]</scope>
    <source>
        <strain evidence="2">JCM 17106</strain>
    </source>
</reference>
<organism evidence="1 2">
    <name type="scientific">Aquimarina addita</name>
    <dbReference type="NCBI Taxonomy" id="870485"/>
    <lineage>
        <taxon>Bacteria</taxon>
        <taxon>Pseudomonadati</taxon>
        <taxon>Bacteroidota</taxon>
        <taxon>Flavobacteriia</taxon>
        <taxon>Flavobacteriales</taxon>
        <taxon>Flavobacteriaceae</taxon>
        <taxon>Aquimarina</taxon>
    </lineage>
</organism>
<dbReference type="NCBIfam" id="NF046077">
    <property type="entry name" value="LPS_M949_RS01915"/>
    <property type="match status" value="1"/>
</dbReference>
<evidence type="ECO:0000313" key="1">
    <source>
        <dbReference type="EMBL" id="GAA4106411.1"/>
    </source>
</evidence>
<accession>A0ABP7X7Y7</accession>
<sequence length="251" mass="29425">MKKILLIIFAIALFSCKNEGETKEKQNTNQTSVIPLKRPDIKSSMVANLADKLSPEESNTLFTKRRKKELSIDYRHLDVYTYEDIEGTHYLVNSKHILSEEKDTLYDKMKLFDLRYKDKQFKKRFTVKDNIDSAWETSIWLWTTYSEIDDFDGDGLTDLILVYGTTGQDMYVDGKVRIVIYSKKKTTIRHQNSDLDDGRITKIKASFYVLPSEIQDVVKEKMRLMMENGHARFAANWEKEMANKSYNILEK</sequence>